<evidence type="ECO:0000313" key="7">
    <source>
        <dbReference type="Proteomes" id="UP000194280"/>
    </source>
</evidence>
<dbReference type="SUPFAM" id="SSF50249">
    <property type="entry name" value="Nucleic acid-binding proteins"/>
    <property type="match status" value="1"/>
</dbReference>
<organism evidence="6 7">
    <name type="scientific">Hortaea werneckii EXF-2000</name>
    <dbReference type="NCBI Taxonomy" id="1157616"/>
    <lineage>
        <taxon>Eukaryota</taxon>
        <taxon>Fungi</taxon>
        <taxon>Dikarya</taxon>
        <taxon>Ascomycota</taxon>
        <taxon>Pezizomycotina</taxon>
        <taxon>Dothideomycetes</taxon>
        <taxon>Dothideomycetidae</taxon>
        <taxon>Mycosphaerellales</taxon>
        <taxon>Teratosphaeriaceae</taxon>
        <taxon>Hortaea</taxon>
    </lineage>
</organism>
<dbReference type="Pfam" id="PF16205">
    <property type="entry name" value="Ribosomal_S17_N"/>
    <property type="match status" value="1"/>
</dbReference>
<dbReference type="STRING" id="1157616.A0A1Z5SWC1"/>
<evidence type="ECO:0000259" key="5">
    <source>
        <dbReference type="Pfam" id="PF16205"/>
    </source>
</evidence>
<evidence type="ECO:0000256" key="3">
    <source>
        <dbReference type="ARBA" id="ARBA00023274"/>
    </source>
</evidence>
<dbReference type="InterPro" id="IPR012340">
    <property type="entry name" value="NA-bd_OB-fold"/>
</dbReference>
<dbReference type="FunFam" id="2.40.50.1000:FF:000001">
    <property type="entry name" value="40S ribosomal protein S11"/>
    <property type="match status" value="1"/>
</dbReference>
<evidence type="ECO:0000256" key="2">
    <source>
        <dbReference type="ARBA" id="ARBA00022980"/>
    </source>
</evidence>
<dbReference type="InterPro" id="IPR028333">
    <property type="entry name" value="Ribosomal_uS17_arc/euk"/>
</dbReference>
<dbReference type="InterPro" id="IPR000266">
    <property type="entry name" value="Ribosomal_uS17"/>
</dbReference>
<dbReference type="Proteomes" id="UP000194280">
    <property type="component" value="Unassembled WGS sequence"/>
</dbReference>
<accession>A0A1Z5SWC1</accession>
<keyword evidence="3 4" id="KW-0687">Ribonucleoprotein</keyword>
<dbReference type="PANTHER" id="PTHR10744:SF9">
    <property type="entry name" value="40S RIBOSOMAL PROTEIN S11-RELATED"/>
    <property type="match status" value="1"/>
</dbReference>
<dbReference type="VEuPathDB" id="FungiDB:BTJ68_12632"/>
<comment type="similarity">
    <text evidence="1 4">Belongs to the universal ribosomal protein uS17 family.</text>
</comment>
<feature type="domain" description="Small ribosomal subunit protein uS17 N-terminal" evidence="5">
    <location>
        <begin position="8"/>
        <end position="76"/>
    </location>
</feature>
<dbReference type="InterPro" id="IPR032440">
    <property type="entry name" value="Ribosomal_uS17_N"/>
</dbReference>
<name>A0A1Z5SWC1_HORWE</name>
<dbReference type="GO" id="GO:0022627">
    <property type="term" value="C:cytosolic small ribosomal subunit"/>
    <property type="evidence" value="ECO:0007669"/>
    <property type="project" value="UniProtKB-ARBA"/>
</dbReference>
<dbReference type="AlphaFoldDB" id="A0A1Z5SWC1"/>
<evidence type="ECO:0000313" key="6">
    <source>
        <dbReference type="EMBL" id="OTA25109.1"/>
    </source>
</evidence>
<dbReference type="PROSITE" id="PS00056">
    <property type="entry name" value="RIBOSOMAL_S17"/>
    <property type="match status" value="1"/>
</dbReference>
<gene>
    <name evidence="6" type="ORF">BTJ68_12632</name>
</gene>
<dbReference type="Gene3D" id="2.40.50.1000">
    <property type="match status" value="1"/>
</dbReference>
<dbReference type="InterPro" id="IPR019979">
    <property type="entry name" value="Ribosomal_uS17_CS"/>
</dbReference>
<dbReference type="InParanoid" id="A0A1Z5SWC1"/>
<proteinExistence type="inferred from homology"/>
<dbReference type="EMBL" id="MUNK01000215">
    <property type="protein sequence ID" value="OTA25109.1"/>
    <property type="molecule type" value="Genomic_DNA"/>
</dbReference>
<reference evidence="6 7" key="1">
    <citation type="submission" date="2017-01" db="EMBL/GenBank/DDBJ databases">
        <title>The recent genome duplication of the halophilic yeast Hortaea werneckii: insights from long-read sequencing.</title>
        <authorList>
            <person name="Sinha S."/>
            <person name="Flibotte S."/>
            <person name="Neira M."/>
            <person name="Lenassi M."/>
            <person name="Gostincar C."/>
            <person name="Stajich J.E."/>
            <person name="Nislow C.E."/>
        </authorList>
    </citation>
    <scope>NUCLEOTIDE SEQUENCE [LARGE SCALE GENOMIC DNA]</scope>
    <source>
        <strain evidence="6 7">EXF-2000</strain>
    </source>
</reference>
<dbReference type="NCBIfam" id="TIGR03630">
    <property type="entry name" value="uS17_arch"/>
    <property type="match status" value="1"/>
</dbReference>
<dbReference type="PRINTS" id="PR00973">
    <property type="entry name" value="RIBOSOMALS17"/>
</dbReference>
<sequence>MATELTVQSERAFQKQPHIFQNQKARGQAKRKGKGGKRWYKDVGLGFRTPKTAIEGSYIDKKCPFTGLVSIRGRILTGTVVSTKMHRTLIIRREYLHYIPKYNRYEKRHNNLAAHVSPAFRVSEGDQVTVGQCRPLSKTVRFNVLRVLPRTGAAVKKFQKF</sequence>
<keyword evidence="2 4" id="KW-0689">Ribosomal protein</keyword>
<dbReference type="GO" id="GO:0003735">
    <property type="term" value="F:structural constituent of ribosome"/>
    <property type="evidence" value="ECO:0007669"/>
    <property type="project" value="InterPro"/>
</dbReference>
<dbReference type="OrthoDB" id="10254436at2759"/>
<dbReference type="GO" id="GO:0006412">
    <property type="term" value="P:translation"/>
    <property type="evidence" value="ECO:0007669"/>
    <property type="project" value="InterPro"/>
</dbReference>
<dbReference type="FunCoup" id="A0A1Z5SWC1">
    <property type="interactions" value="1926"/>
</dbReference>
<keyword evidence="7" id="KW-1185">Reference proteome</keyword>
<evidence type="ECO:0000256" key="1">
    <source>
        <dbReference type="ARBA" id="ARBA00010254"/>
    </source>
</evidence>
<dbReference type="PANTHER" id="PTHR10744">
    <property type="entry name" value="40S RIBOSOMAL PROTEIN S11 FAMILY MEMBER"/>
    <property type="match status" value="1"/>
</dbReference>
<evidence type="ECO:0000256" key="4">
    <source>
        <dbReference type="RuleBase" id="RU003872"/>
    </source>
</evidence>
<protein>
    <submittedName>
        <fullName evidence="6">40S ribosomal protein S11-B</fullName>
    </submittedName>
</protein>
<dbReference type="CDD" id="cd00364">
    <property type="entry name" value="Ribosomal_uS17"/>
    <property type="match status" value="1"/>
</dbReference>
<comment type="caution">
    <text evidence="6">The sequence shown here is derived from an EMBL/GenBank/DDBJ whole genome shotgun (WGS) entry which is preliminary data.</text>
</comment>
<dbReference type="Pfam" id="PF00366">
    <property type="entry name" value="Ribosomal_S17"/>
    <property type="match status" value="1"/>
</dbReference>